<gene>
    <name evidence="2" type="ORF">RCL2_000770300</name>
</gene>
<dbReference type="EMBL" id="BLAL01000049">
    <property type="protein sequence ID" value="GES80419.1"/>
    <property type="molecule type" value="Genomic_DNA"/>
</dbReference>
<evidence type="ECO:0000256" key="1">
    <source>
        <dbReference type="SAM" id="MobiDB-lite"/>
    </source>
</evidence>
<reference evidence="2" key="1">
    <citation type="submission" date="2019-10" db="EMBL/GenBank/DDBJ databases">
        <title>Conservation and host-specific expression of non-tandemly repeated heterogenous ribosome RNA gene in arbuscular mycorrhizal fungi.</title>
        <authorList>
            <person name="Maeda T."/>
            <person name="Kobayashi Y."/>
            <person name="Nakagawa T."/>
            <person name="Ezawa T."/>
            <person name="Yamaguchi K."/>
            <person name="Bino T."/>
            <person name="Nishimoto Y."/>
            <person name="Shigenobu S."/>
            <person name="Kawaguchi M."/>
        </authorList>
    </citation>
    <scope>NUCLEOTIDE SEQUENCE</scope>
    <source>
        <strain evidence="2">HR1</strain>
    </source>
</reference>
<protein>
    <submittedName>
        <fullName evidence="2">Uncharacterized protein</fullName>
    </submittedName>
</protein>
<proteinExistence type="predicted"/>
<evidence type="ECO:0000313" key="3">
    <source>
        <dbReference type="Proteomes" id="UP000615446"/>
    </source>
</evidence>
<comment type="caution">
    <text evidence="2">The sequence shown here is derived from an EMBL/GenBank/DDBJ whole genome shotgun (WGS) entry which is preliminary data.</text>
</comment>
<dbReference type="Proteomes" id="UP000615446">
    <property type="component" value="Unassembled WGS sequence"/>
</dbReference>
<evidence type="ECO:0000313" key="2">
    <source>
        <dbReference type="EMBL" id="GES80419.1"/>
    </source>
</evidence>
<organism evidence="2 3">
    <name type="scientific">Rhizophagus clarus</name>
    <dbReference type="NCBI Taxonomy" id="94130"/>
    <lineage>
        <taxon>Eukaryota</taxon>
        <taxon>Fungi</taxon>
        <taxon>Fungi incertae sedis</taxon>
        <taxon>Mucoromycota</taxon>
        <taxon>Glomeromycotina</taxon>
        <taxon>Glomeromycetes</taxon>
        <taxon>Glomerales</taxon>
        <taxon>Glomeraceae</taxon>
        <taxon>Rhizophagus</taxon>
    </lineage>
</organism>
<sequence>MDFSTQETLYNDLKWFFKHNKESIMQTIAIEVKGILAMNMDFSNQVEVDDKLLKGFLSSNKDVMQLIEPPPLAKLKPKSFLLPFFMTAIIGHFNTMGTVPSTPHYSNPITLPATLLFQSQKKSARKKLKKLQQQQQTPDDNPFIVSSGQSPEQIPPVQRWLVTFNNIPSLPVTSLKSSDNKKPLE</sequence>
<name>A0A8H3QL04_9GLOM</name>
<feature type="region of interest" description="Disordered" evidence="1">
    <location>
        <begin position="126"/>
        <end position="152"/>
    </location>
</feature>
<accession>A0A8H3QL04</accession>
<dbReference type="AlphaFoldDB" id="A0A8H3QL04"/>